<dbReference type="Gene3D" id="2.40.30.10">
    <property type="entry name" value="Translation factors"/>
    <property type="match status" value="1"/>
</dbReference>
<dbReference type="InterPro" id="IPR046884">
    <property type="entry name" value="MnmA-like_central"/>
</dbReference>
<dbReference type="Pfam" id="PF03054">
    <property type="entry name" value="tRNA_Me_trans"/>
    <property type="match status" value="1"/>
</dbReference>
<keyword evidence="5" id="KW-0808">Transferase</keyword>
<evidence type="ECO:0000313" key="16">
    <source>
        <dbReference type="Proteomes" id="UP001530293"/>
    </source>
</evidence>
<evidence type="ECO:0000256" key="6">
    <source>
        <dbReference type="ARBA" id="ARBA00022694"/>
    </source>
</evidence>
<dbReference type="GO" id="GO:0000049">
    <property type="term" value="F:tRNA binding"/>
    <property type="evidence" value="ECO:0007669"/>
    <property type="project" value="UniProtKB-KW"/>
</dbReference>
<dbReference type="EC" id="2.8.1.14" evidence="3"/>
<name>A0ABD3MIS4_9STRA</name>
<evidence type="ECO:0000256" key="10">
    <source>
        <dbReference type="ARBA" id="ARBA00023157"/>
    </source>
</evidence>
<evidence type="ECO:0000256" key="2">
    <source>
        <dbReference type="ARBA" id="ARBA00006191"/>
    </source>
</evidence>
<dbReference type="GO" id="GO:0061708">
    <property type="term" value="F:tRNA-5-taurinomethyluridine 2-sulfurtransferase"/>
    <property type="evidence" value="ECO:0007669"/>
    <property type="project" value="UniProtKB-EC"/>
</dbReference>
<accession>A0ABD3MIS4</accession>
<dbReference type="Pfam" id="PF02657">
    <property type="entry name" value="SufE"/>
    <property type="match status" value="1"/>
</dbReference>
<dbReference type="HAMAP" id="MF_00144">
    <property type="entry name" value="tRNA_thiouridyl_MnmA"/>
    <property type="match status" value="1"/>
</dbReference>
<dbReference type="InterPro" id="IPR004506">
    <property type="entry name" value="MnmA-like"/>
</dbReference>
<keyword evidence="8" id="KW-0067">ATP-binding</keyword>
<dbReference type="Gene3D" id="2.30.30.280">
    <property type="entry name" value="Adenine nucleotide alpha hydrolases-like domains"/>
    <property type="match status" value="1"/>
</dbReference>
<dbReference type="SUPFAM" id="SSF52402">
    <property type="entry name" value="Adenine nucleotide alpha hydrolases-like"/>
    <property type="match status" value="1"/>
</dbReference>
<dbReference type="InterPro" id="IPR023382">
    <property type="entry name" value="MnmA-like_central_sf"/>
</dbReference>
<keyword evidence="10" id="KW-1015">Disulfide bond</keyword>
<keyword evidence="6" id="KW-0819">tRNA processing</keyword>
<sequence length="735" mass="82498">MANDHNRMQCRRWQLSKRSKITFHVINWLSGPLPHAWAFTSFTSSKYSSPPVSWNNNYIPAYSPFELNRSCSKLRSVNGDDVEGISGNYFDDDGLPPLFADQSTINRDCLPSHSMTHVIERVRKRLFSSSDEIHNDTNNDNLLKKIVQLGITYQVKQQASKVAPDRSRSFHSMERVPGCIATVHLRTTLIPISSQSTVDPKNYRVILSGSADAMLSGGLLAILADVIGVDDEMIHTSEGFATADDVLHLNPDNFTSTIGLQSVLSRGRNDGMASMIRLVQRQIKSMLGEEHKFFGSPGDVLEVDDNGLSKLLETSFNNTGYREDTTHKPSVAMLLSGGVDSSVVLHLLLRQNYNVTAFYLRIWLEDELAHLGECPWEDDLHVCQAVCEHAGNVPLEIVSLGKEYREQVVQYTIDEAQRGRTPNPDIMCNSRVKFGCFLDYIDNNGMEFDFIASGHYARLEDETPTNGMQLPQKRLFRAPDPIKDQSYFLCALTQRQLSKILFPIGTYQKSEVRALATHFQLPNRNRPDSQGLCFLGKVRFDDFLESYLGKRPGDVVDALNGEVIGHHNGLWYHTVGQRKGIGKVISPFATARGPWYVVAKDQKRDIVYVSNRYDEEDFAGARSDFEVEDVRWISGEPPADTHVEIGSERNWIEVTMDMKIRHGPKIVQGTLLLKENGSIGNVRLNQKDGGLAPGQYVVFYRAGTDECLGAGIISERHWANFLKNIDVVAGQHVES</sequence>
<dbReference type="Proteomes" id="UP001530293">
    <property type="component" value="Unassembled WGS sequence"/>
</dbReference>
<feature type="domain" description="Fe-S metabolism associated" evidence="12">
    <location>
        <begin position="161"/>
        <end position="281"/>
    </location>
</feature>
<comment type="function">
    <text evidence="1">Catalyzes the 2-thiolation of uridine at the wobble position (U34) of mitochondrial tRNA(Lys), tRNA(Glu) and tRNA(Gln). Required for the formation of 5-taurinomethyl-2-thiouridine (tm5s2U) of mitochondrial tRNA(Lys), tRNA(Glu), and tRNA(Gln) at the wobble position. ATP is required to activate the C2 atom of the wobble base.</text>
</comment>
<dbReference type="GO" id="GO:0008033">
    <property type="term" value="P:tRNA processing"/>
    <property type="evidence" value="ECO:0007669"/>
    <property type="project" value="UniProtKB-KW"/>
</dbReference>
<evidence type="ECO:0000256" key="1">
    <source>
        <dbReference type="ARBA" id="ARBA00003986"/>
    </source>
</evidence>
<evidence type="ECO:0000256" key="8">
    <source>
        <dbReference type="ARBA" id="ARBA00022840"/>
    </source>
</evidence>
<keyword evidence="16" id="KW-1185">Reference proteome</keyword>
<organism evidence="15 16">
    <name type="scientific">Discostella pseudostelligera</name>
    <dbReference type="NCBI Taxonomy" id="259834"/>
    <lineage>
        <taxon>Eukaryota</taxon>
        <taxon>Sar</taxon>
        <taxon>Stramenopiles</taxon>
        <taxon>Ochrophyta</taxon>
        <taxon>Bacillariophyta</taxon>
        <taxon>Coscinodiscophyceae</taxon>
        <taxon>Thalassiosirophycidae</taxon>
        <taxon>Stephanodiscales</taxon>
        <taxon>Stephanodiscaceae</taxon>
        <taxon>Discostella</taxon>
    </lineage>
</organism>
<evidence type="ECO:0000313" key="15">
    <source>
        <dbReference type="EMBL" id="KAL3762067.1"/>
    </source>
</evidence>
<dbReference type="InterPro" id="IPR014729">
    <property type="entry name" value="Rossmann-like_a/b/a_fold"/>
</dbReference>
<dbReference type="InterPro" id="IPR046885">
    <property type="entry name" value="MnmA-like_C"/>
</dbReference>
<dbReference type="Gene3D" id="3.90.1010.10">
    <property type="match status" value="1"/>
</dbReference>
<feature type="domain" description="tRNA-specific 2-thiouridylase MnmA-like C-terminal" evidence="13">
    <location>
        <begin position="624"/>
        <end position="713"/>
    </location>
</feature>
<dbReference type="CDD" id="cd01998">
    <property type="entry name" value="MnmA_TRMU-like"/>
    <property type="match status" value="1"/>
</dbReference>
<evidence type="ECO:0000259" key="14">
    <source>
        <dbReference type="Pfam" id="PF20259"/>
    </source>
</evidence>
<dbReference type="SUPFAM" id="SSF82649">
    <property type="entry name" value="SufE/NifU"/>
    <property type="match status" value="1"/>
</dbReference>
<dbReference type="EMBL" id="JALLBG020000142">
    <property type="protein sequence ID" value="KAL3762067.1"/>
    <property type="molecule type" value="Genomic_DNA"/>
</dbReference>
<gene>
    <name evidence="15" type="ORF">ACHAWU_010423</name>
</gene>
<dbReference type="AlphaFoldDB" id="A0ABD3MIS4"/>
<dbReference type="Pfam" id="PF20259">
    <property type="entry name" value="tRNA_Me_trans_M"/>
    <property type="match status" value="1"/>
</dbReference>
<comment type="catalytic activity">
    <reaction evidence="11">
        <text>5-taurinomethyluridine(34) in tRNA + S-sulfanyl-L-cysteinyl-[protein] + AH2 + ATP = 5-taurinomethyl-2-thiouridine(34) in tRNA + L-cysteinyl-[protein] + A + AMP + diphosphate + H(+)</text>
        <dbReference type="Rhea" id="RHEA:47040"/>
        <dbReference type="Rhea" id="RHEA-COMP:10131"/>
        <dbReference type="Rhea" id="RHEA-COMP:11726"/>
        <dbReference type="Rhea" id="RHEA-COMP:11732"/>
        <dbReference type="Rhea" id="RHEA-COMP:11733"/>
        <dbReference type="ChEBI" id="CHEBI:13193"/>
        <dbReference type="ChEBI" id="CHEBI:15378"/>
        <dbReference type="ChEBI" id="CHEBI:17499"/>
        <dbReference type="ChEBI" id="CHEBI:29950"/>
        <dbReference type="ChEBI" id="CHEBI:30616"/>
        <dbReference type="ChEBI" id="CHEBI:33019"/>
        <dbReference type="ChEBI" id="CHEBI:61963"/>
        <dbReference type="ChEBI" id="CHEBI:87171"/>
        <dbReference type="ChEBI" id="CHEBI:87172"/>
        <dbReference type="ChEBI" id="CHEBI:456215"/>
        <dbReference type="EC" id="2.8.1.14"/>
    </reaction>
</comment>
<feature type="domain" description="tRNA-specific 2-thiouridylase MnmA-like central" evidence="14">
    <location>
        <begin position="542"/>
        <end position="610"/>
    </location>
</feature>
<evidence type="ECO:0000259" key="12">
    <source>
        <dbReference type="Pfam" id="PF02657"/>
    </source>
</evidence>
<evidence type="ECO:0000256" key="3">
    <source>
        <dbReference type="ARBA" id="ARBA00011953"/>
    </source>
</evidence>
<protein>
    <recommendedName>
        <fullName evidence="3">tRNA-5-taurinomethyluridine 2-sulfurtransferase</fullName>
        <ecNumber evidence="3">2.8.1.14</ecNumber>
    </recommendedName>
</protein>
<evidence type="ECO:0000256" key="9">
    <source>
        <dbReference type="ARBA" id="ARBA00022884"/>
    </source>
</evidence>
<evidence type="ECO:0000256" key="7">
    <source>
        <dbReference type="ARBA" id="ARBA00022741"/>
    </source>
</evidence>
<evidence type="ECO:0000259" key="13">
    <source>
        <dbReference type="Pfam" id="PF20258"/>
    </source>
</evidence>
<dbReference type="Pfam" id="PF20258">
    <property type="entry name" value="tRNA_Me_trans_C"/>
    <property type="match status" value="1"/>
</dbReference>
<comment type="similarity">
    <text evidence="2">Belongs to the MnmA/TRMU family.</text>
</comment>
<keyword evidence="4" id="KW-0820">tRNA-binding</keyword>
<reference evidence="15 16" key="1">
    <citation type="submission" date="2024-10" db="EMBL/GenBank/DDBJ databases">
        <title>Updated reference genomes for cyclostephanoid diatoms.</title>
        <authorList>
            <person name="Roberts W.R."/>
            <person name="Alverson A.J."/>
        </authorList>
    </citation>
    <scope>NUCLEOTIDE SEQUENCE [LARGE SCALE GENOMIC DNA]</scope>
    <source>
        <strain evidence="15 16">AJA232-27</strain>
    </source>
</reference>
<dbReference type="NCBIfam" id="TIGR00420">
    <property type="entry name" value="trmU"/>
    <property type="match status" value="1"/>
</dbReference>
<keyword evidence="9" id="KW-0694">RNA-binding</keyword>
<comment type="caution">
    <text evidence="15">The sequence shown here is derived from an EMBL/GenBank/DDBJ whole genome shotgun (WGS) entry which is preliminary data.</text>
</comment>
<dbReference type="InterPro" id="IPR051305">
    <property type="entry name" value="tRNA_2-thiouridylase_MnmA"/>
</dbReference>
<evidence type="ECO:0000256" key="5">
    <source>
        <dbReference type="ARBA" id="ARBA00022679"/>
    </source>
</evidence>
<evidence type="ECO:0000256" key="4">
    <source>
        <dbReference type="ARBA" id="ARBA00022555"/>
    </source>
</evidence>
<dbReference type="GO" id="GO:0005524">
    <property type="term" value="F:ATP binding"/>
    <property type="evidence" value="ECO:0007669"/>
    <property type="project" value="UniProtKB-KW"/>
</dbReference>
<evidence type="ECO:0000256" key="11">
    <source>
        <dbReference type="ARBA" id="ARBA00049564"/>
    </source>
</evidence>
<dbReference type="FunFam" id="2.30.30.280:FF:000001">
    <property type="entry name" value="tRNA-specific 2-thiouridylase MnmA"/>
    <property type="match status" value="1"/>
</dbReference>
<proteinExistence type="inferred from homology"/>
<dbReference type="InterPro" id="IPR003808">
    <property type="entry name" value="Fe-S_metab-assoc_dom"/>
</dbReference>
<dbReference type="PANTHER" id="PTHR43052">
    <property type="match status" value="1"/>
</dbReference>
<dbReference type="NCBIfam" id="NF001138">
    <property type="entry name" value="PRK00143.1"/>
    <property type="match status" value="1"/>
</dbReference>
<dbReference type="PANTHER" id="PTHR43052:SF1">
    <property type="entry name" value="TRNA-5-TAURINOMETHYLURIDINE 2-SULFURTRANSFERASE"/>
    <property type="match status" value="1"/>
</dbReference>
<keyword evidence="7" id="KW-0547">Nucleotide-binding</keyword>
<dbReference type="Gene3D" id="3.40.50.620">
    <property type="entry name" value="HUPs"/>
    <property type="match status" value="1"/>
</dbReference>